<protein>
    <submittedName>
        <fullName evidence="1">Uncharacterized protein</fullName>
    </submittedName>
</protein>
<dbReference type="EMBL" id="JAGPNL010000007">
    <property type="protein sequence ID" value="MBQ0829305.1"/>
    <property type="molecule type" value="Genomic_DNA"/>
</dbReference>
<dbReference type="PANTHER" id="PTHR34613">
    <property type="entry name" value="SLL0800 PROTEIN"/>
    <property type="match status" value="1"/>
</dbReference>
<gene>
    <name evidence="1" type="ORF">J5Y05_22835</name>
</gene>
<comment type="caution">
    <text evidence="1">The sequence shown here is derived from an EMBL/GenBank/DDBJ whole genome shotgun (WGS) entry which is preliminary data.</text>
</comment>
<keyword evidence="2" id="KW-1185">Reference proteome</keyword>
<sequence>MEEPGAVDLSFYKSYLSEEIRDEGRAQGREQGRAQGRAEDLLLVLEQRGLDVSVEVRRRIEECGDPEVLREWLVRAVTVGRAEDVFGEE</sequence>
<evidence type="ECO:0000313" key="1">
    <source>
        <dbReference type="EMBL" id="MBQ0829305.1"/>
    </source>
</evidence>
<organism evidence="1 2">
    <name type="scientific">Streptomyces tagetis</name>
    <dbReference type="NCBI Taxonomy" id="2820809"/>
    <lineage>
        <taxon>Bacteria</taxon>
        <taxon>Bacillati</taxon>
        <taxon>Actinomycetota</taxon>
        <taxon>Actinomycetes</taxon>
        <taxon>Kitasatosporales</taxon>
        <taxon>Streptomycetaceae</taxon>
        <taxon>Streptomyces</taxon>
    </lineage>
</organism>
<evidence type="ECO:0000313" key="2">
    <source>
        <dbReference type="Proteomes" id="UP000677875"/>
    </source>
</evidence>
<dbReference type="Proteomes" id="UP000677875">
    <property type="component" value="Unassembled WGS sequence"/>
</dbReference>
<dbReference type="AlphaFoldDB" id="A0A940XJ31"/>
<proteinExistence type="predicted"/>
<name>A0A940XJ31_9ACTN</name>
<reference evidence="1" key="1">
    <citation type="submission" date="2021-04" db="EMBL/GenBank/DDBJ databases">
        <title>Genome seq and assembly of Streptomyces sp. RG38.</title>
        <authorList>
            <person name="Chhetri G."/>
        </authorList>
    </citation>
    <scope>NUCLEOTIDE SEQUENCE</scope>
    <source>
        <strain evidence="1">RG38</strain>
    </source>
</reference>
<accession>A0A940XJ31</accession>
<dbReference type="PANTHER" id="PTHR34613:SF1">
    <property type="entry name" value="SLL6017 PROTEIN"/>
    <property type="match status" value="1"/>
</dbReference>